<evidence type="ECO:0000313" key="8">
    <source>
        <dbReference type="Proteomes" id="UP001555826"/>
    </source>
</evidence>
<dbReference type="PROSITE" id="PS00366">
    <property type="entry name" value="URICASE"/>
    <property type="match status" value="1"/>
</dbReference>
<dbReference type="SUPFAM" id="SSF55620">
    <property type="entry name" value="Tetrahydrobiopterin biosynthesis enzymes-like"/>
    <property type="match status" value="2"/>
</dbReference>
<sequence>MAVVLASHQYGKAENRVVRFQRDTPRHEIVDLNVTSTLRGDFADAYLSGDQRKVLPTDSQKNTIYAFAKEGPVGQGMAKGIVAVETYALDLARHFVDETGPVTGARIDVDSYRWERAVVSGREHDHTWVRAGGEVRTAAVTVSGSGPDRETHVVAGLKDLTLLKSTGSEFHDFLVDGYTTLEPTKDRVMATSLVAQWRYDATCLADGFDFDAAYDEVRSVLVGQFATVHSLALQQTLWHMGKAAVESVPGVVEVRLAAPNKHHFLYDLQRFGVENPGEVFHADDRPYGLIQAVVADDTAPAASLAWER</sequence>
<evidence type="ECO:0000313" key="7">
    <source>
        <dbReference type="EMBL" id="MEW9263706.1"/>
    </source>
</evidence>
<reference evidence="7 8" key="1">
    <citation type="submission" date="2024-07" db="EMBL/GenBank/DDBJ databases">
        <authorList>
            <person name="Thanompreechachai J."/>
            <person name="Duangmal K."/>
        </authorList>
    </citation>
    <scope>NUCLEOTIDE SEQUENCE [LARGE SCALE GENOMIC DNA]</scope>
    <source>
        <strain evidence="7 8">KCTC 19886</strain>
    </source>
</reference>
<dbReference type="InterPro" id="IPR002042">
    <property type="entry name" value="Uricase"/>
</dbReference>
<evidence type="ECO:0000256" key="5">
    <source>
        <dbReference type="PIRNR" id="PIRNR000241"/>
    </source>
</evidence>
<comment type="catalytic activity">
    <reaction evidence="5 6">
        <text>urate + O2 + H2O = 5-hydroxyisourate + H2O2</text>
        <dbReference type="Rhea" id="RHEA:21368"/>
        <dbReference type="ChEBI" id="CHEBI:15377"/>
        <dbReference type="ChEBI" id="CHEBI:15379"/>
        <dbReference type="ChEBI" id="CHEBI:16240"/>
        <dbReference type="ChEBI" id="CHEBI:17775"/>
        <dbReference type="ChEBI" id="CHEBI:18072"/>
        <dbReference type="EC" id="1.7.3.3"/>
    </reaction>
</comment>
<comment type="function">
    <text evidence="5 6">Catalyzes the oxidation of uric acid to 5-hydroxyisourate, which is further processed to form (S)-allantoin.</text>
</comment>
<keyword evidence="3 5" id="KW-0659">Purine metabolism</keyword>
<dbReference type="Pfam" id="PF01014">
    <property type="entry name" value="Uricase"/>
    <property type="match status" value="2"/>
</dbReference>
<dbReference type="PANTHER" id="PTHR42874:SF1">
    <property type="entry name" value="URICASE"/>
    <property type="match status" value="1"/>
</dbReference>
<comment type="pathway">
    <text evidence="1 5">Purine metabolism; urate degradation; (S)-allantoin from urate: step 1/3.</text>
</comment>
<name>A0ABV3P255_9ACTN</name>
<protein>
    <recommendedName>
        <fullName evidence="5 6">Uricase</fullName>
        <ecNumber evidence="5 6">1.7.3.3</ecNumber>
    </recommendedName>
    <alternativeName>
        <fullName evidence="5">Urate oxidase</fullName>
    </alternativeName>
</protein>
<evidence type="ECO:0000256" key="6">
    <source>
        <dbReference type="RuleBase" id="RU004455"/>
    </source>
</evidence>
<dbReference type="Proteomes" id="UP001555826">
    <property type="component" value="Unassembled WGS sequence"/>
</dbReference>
<dbReference type="EC" id="1.7.3.3" evidence="5 6"/>
<dbReference type="Gene3D" id="3.10.270.10">
    <property type="entry name" value="Urate Oxidase"/>
    <property type="match status" value="1"/>
</dbReference>
<keyword evidence="8" id="KW-1185">Reference proteome</keyword>
<comment type="similarity">
    <text evidence="2 5 6">Belongs to the uricase family.</text>
</comment>
<dbReference type="PIRSF" id="PIRSF000241">
    <property type="entry name" value="Urate_oxidase"/>
    <property type="match status" value="1"/>
</dbReference>
<dbReference type="PRINTS" id="PR00093">
    <property type="entry name" value="URICASE"/>
</dbReference>
<evidence type="ECO:0000256" key="4">
    <source>
        <dbReference type="ARBA" id="ARBA00023002"/>
    </source>
</evidence>
<dbReference type="InterPro" id="IPR019842">
    <property type="entry name" value="Uricase_CS"/>
</dbReference>
<dbReference type="NCBIfam" id="TIGR03383">
    <property type="entry name" value="urate_oxi"/>
    <property type="match status" value="1"/>
</dbReference>
<keyword evidence="4 5" id="KW-0560">Oxidoreductase</keyword>
<dbReference type="PANTHER" id="PTHR42874">
    <property type="entry name" value="URICASE"/>
    <property type="match status" value="1"/>
</dbReference>
<proteinExistence type="inferred from homology"/>
<evidence type="ECO:0000256" key="1">
    <source>
        <dbReference type="ARBA" id="ARBA00004831"/>
    </source>
</evidence>
<dbReference type="EMBL" id="JBFNQN010000002">
    <property type="protein sequence ID" value="MEW9263706.1"/>
    <property type="molecule type" value="Genomic_DNA"/>
</dbReference>
<evidence type="ECO:0000256" key="3">
    <source>
        <dbReference type="ARBA" id="ARBA00022631"/>
    </source>
</evidence>
<organism evidence="7 8">
    <name type="scientific">Kineococcus endophyticus</name>
    <dbReference type="NCBI Taxonomy" id="1181883"/>
    <lineage>
        <taxon>Bacteria</taxon>
        <taxon>Bacillati</taxon>
        <taxon>Actinomycetota</taxon>
        <taxon>Actinomycetes</taxon>
        <taxon>Kineosporiales</taxon>
        <taxon>Kineosporiaceae</taxon>
        <taxon>Kineococcus</taxon>
    </lineage>
</organism>
<comment type="caution">
    <text evidence="7">The sequence shown here is derived from an EMBL/GenBank/DDBJ whole genome shotgun (WGS) entry which is preliminary data.</text>
</comment>
<dbReference type="RefSeq" id="WP_367636305.1">
    <property type="nucleotide sequence ID" value="NZ_JBFNQN010000002.1"/>
</dbReference>
<evidence type="ECO:0000256" key="2">
    <source>
        <dbReference type="ARBA" id="ARBA00009760"/>
    </source>
</evidence>
<gene>
    <name evidence="7" type="primary">pucL</name>
    <name evidence="7" type="ORF">AB1207_03010</name>
</gene>
<dbReference type="GO" id="GO:0004846">
    <property type="term" value="F:urate oxidase activity"/>
    <property type="evidence" value="ECO:0007669"/>
    <property type="project" value="UniProtKB-EC"/>
</dbReference>
<accession>A0ABV3P255</accession>